<evidence type="ECO:0000313" key="2">
    <source>
        <dbReference type="EMBL" id="PMD32141.1"/>
    </source>
</evidence>
<keyword evidence="1" id="KW-1133">Transmembrane helix</keyword>
<evidence type="ECO:0000313" key="3">
    <source>
        <dbReference type="Proteomes" id="UP000235786"/>
    </source>
</evidence>
<keyword evidence="3" id="KW-1185">Reference proteome</keyword>
<dbReference type="AlphaFoldDB" id="A0A2J6R0V5"/>
<accession>A0A2J6R0V5</accession>
<sequence length="535" mass="58548">MLWSGLGYTSVGAFYITNSTSVWPDEVSASYLPSDCLSSWAVLEASCPAAGYLPVTEALLNDGFQSNGWWNVLLSNDDISRSLTALGPDYFNPPNFRNRWAIASSVSQIMASSLWSYDNNLAYNLTLGFQGPILLKPLVQVECAVSEVVNSALVFPHSYIPVPGINSNESWTVDTTIAWDDAISEGSSDVHFIWSSLPNNNSGPSLLAAFNLNNTRNSFNYTDASGVSHTGDNNTAFTCSVDARWAPVQMWMLPGNDLDFRIHEITPFDLDNGPYNFLWSPDQIPNLQQIQIDPAWASSLNVYISNSTTTLTMEQIVRISEYMNADAWSYGTTDEFLNLVAAGLGMMVTDGLARLSWSDQLVALVTDNSSSSPYLANFGNNASLDATILDASQIDPDWLEMDFASSRLGWSYGLTGATIKFALAVLVLHLIMAVFHTGIIVGSRDVWTTTSWRSMGELLVLAINSDCSEKLQNTCAGINLSSTWQKKLKIRETTEGHLGLIVDDDAVDDVEPGIRLGGEKPVPGKLYGRIRTNDK</sequence>
<evidence type="ECO:0000256" key="1">
    <source>
        <dbReference type="SAM" id="Phobius"/>
    </source>
</evidence>
<reference evidence="2 3" key="1">
    <citation type="submission" date="2016-04" db="EMBL/GenBank/DDBJ databases">
        <title>A degradative enzymes factory behind the ericoid mycorrhizal symbiosis.</title>
        <authorList>
            <consortium name="DOE Joint Genome Institute"/>
            <person name="Martino E."/>
            <person name="Morin E."/>
            <person name="Grelet G."/>
            <person name="Kuo A."/>
            <person name="Kohler A."/>
            <person name="Daghino S."/>
            <person name="Barry K."/>
            <person name="Choi C."/>
            <person name="Cichocki N."/>
            <person name="Clum A."/>
            <person name="Copeland A."/>
            <person name="Hainaut M."/>
            <person name="Haridas S."/>
            <person name="Labutti K."/>
            <person name="Lindquist E."/>
            <person name="Lipzen A."/>
            <person name="Khouja H.-R."/>
            <person name="Murat C."/>
            <person name="Ohm R."/>
            <person name="Olson A."/>
            <person name="Spatafora J."/>
            <person name="Veneault-Fourrey C."/>
            <person name="Henrissat B."/>
            <person name="Grigoriev I."/>
            <person name="Martin F."/>
            <person name="Perotto S."/>
        </authorList>
    </citation>
    <scope>NUCLEOTIDE SEQUENCE [LARGE SCALE GENOMIC DNA]</scope>
    <source>
        <strain evidence="2 3">F</strain>
    </source>
</reference>
<dbReference type="Proteomes" id="UP000235786">
    <property type="component" value="Unassembled WGS sequence"/>
</dbReference>
<dbReference type="EMBL" id="KZ613960">
    <property type="protein sequence ID" value="PMD32141.1"/>
    <property type="molecule type" value="Genomic_DNA"/>
</dbReference>
<protein>
    <submittedName>
        <fullName evidence="2">Uncharacterized protein</fullName>
    </submittedName>
</protein>
<name>A0A2J6R0V5_HYAVF</name>
<gene>
    <name evidence="2" type="ORF">L207DRAFT_518979</name>
</gene>
<feature type="transmembrane region" description="Helical" evidence="1">
    <location>
        <begin position="421"/>
        <end position="443"/>
    </location>
</feature>
<keyword evidence="1" id="KW-0812">Transmembrane</keyword>
<keyword evidence="1" id="KW-0472">Membrane</keyword>
<dbReference type="STRING" id="1149755.A0A2J6R0V5"/>
<proteinExistence type="predicted"/>
<organism evidence="2 3">
    <name type="scientific">Hyaloscypha variabilis (strain UAMH 11265 / GT02V1 / F)</name>
    <name type="common">Meliniomyces variabilis</name>
    <dbReference type="NCBI Taxonomy" id="1149755"/>
    <lineage>
        <taxon>Eukaryota</taxon>
        <taxon>Fungi</taxon>
        <taxon>Dikarya</taxon>
        <taxon>Ascomycota</taxon>
        <taxon>Pezizomycotina</taxon>
        <taxon>Leotiomycetes</taxon>
        <taxon>Helotiales</taxon>
        <taxon>Hyaloscyphaceae</taxon>
        <taxon>Hyaloscypha</taxon>
        <taxon>Hyaloscypha variabilis</taxon>
    </lineage>
</organism>
<dbReference type="OrthoDB" id="3515641at2759"/>